<dbReference type="CDD" id="cd18138">
    <property type="entry name" value="HLD_clamp_pol_III_delta"/>
    <property type="match status" value="1"/>
</dbReference>
<evidence type="ECO:0000259" key="11">
    <source>
        <dbReference type="Pfam" id="PF14840"/>
    </source>
</evidence>
<dbReference type="GO" id="GO:0003677">
    <property type="term" value="F:DNA binding"/>
    <property type="evidence" value="ECO:0007669"/>
    <property type="project" value="InterPro"/>
</dbReference>
<dbReference type="Gene3D" id="1.20.272.10">
    <property type="match status" value="1"/>
</dbReference>
<dbReference type="Proteomes" id="UP000253910">
    <property type="component" value="Unassembled WGS sequence"/>
</dbReference>
<dbReference type="GO" id="GO:0009360">
    <property type="term" value="C:DNA polymerase III complex"/>
    <property type="evidence" value="ECO:0007669"/>
    <property type="project" value="UniProtKB-UniRule"/>
</dbReference>
<evidence type="ECO:0000313" key="12">
    <source>
        <dbReference type="EMBL" id="RDE95027.1"/>
    </source>
</evidence>
<dbReference type="InterPro" id="IPR005790">
    <property type="entry name" value="DNA_polIII_delta"/>
</dbReference>
<dbReference type="InterPro" id="IPR010372">
    <property type="entry name" value="DNA_pol3_delta_N"/>
</dbReference>
<evidence type="ECO:0000256" key="5">
    <source>
        <dbReference type="ARBA" id="ARBA00022705"/>
    </source>
</evidence>
<dbReference type="Gene3D" id="3.40.50.300">
    <property type="entry name" value="P-loop containing nucleotide triphosphate hydrolases"/>
    <property type="match status" value="1"/>
</dbReference>
<evidence type="ECO:0000256" key="9">
    <source>
        <dbReference type="NCBIfam" id="TIGR01128"/>
    </source>
</evidence>
<organism evidence="12 13">
    <name type="scientific">Haemophilus parainfluenzae</name>
    <dbReference type="NCBI Taxonomy" id="729"/>
    <lineage>
        <taxon>Bacteria</taxon>
        <taxon>Pseudomonadati</taxon>
        <taxon>Pseudomonadota</taxon>
        <taxon>Gammaproteobacteria</taxon>
        <taxon>Pasteurellales</taxon>
        <taxon>Pasteurellaceae</taxon>
        <taxon>Haemophilus</taxon>
    </lineage>
</organism>
<dbReference type="Pfam" id="PF06144">
    <property type="entry name" value="DNA_pol3_delta"/>
    <property type="match status" value="1"/>
</dbReference>
<keyword evidence="5" id="KW-0235">DNA replication</keyword>
<evidence type="ECO:0000256" key="1">
    <source>
        <dbReference type="ARBA" id="ARBA00012417"/>
    </source>
</evidence>
<comment type="caution">
    <text evidence="12">The sequence shown here is derived from an EMBL/GenBank/DDBJ whole genome shotgun (WGS) entry which is preliminary data.</text>
</comment>
<dbReference type="Gene3D" id="1.10.8.60">
    <property type="match status" value="1"/>
</dbReference>
<evidence type="ECO:0000256" key="2">
    <source>
        <dbReference type="ARBA" id="ARBA00017703"/>
    </source>
</evidence>
<dbReference type="PANTHER" id="PTHR34388">
    <property type="entry name" value="DNA POLYMERASE III SUBUNIT DELTA"/>
    <property type="match status" value="1"/>
</dbReference>
<dbReference type="EMBL" id="QEPW01000004">
    <property type="protein sequence ID" value="RDE95027.1"/>
    <property type="molecule type" value="Genomic_DNA"/>
</dbReference>
<protein>
    <recommendedName>
        <fullName evidence="2 9">DNA polymerase III subunit delta</fullName>
        <ecNumber evidence="1 9">2.7.7.7</ecNumber>
    </recommendedName>
</protein>
<dbReference type="PANTHER" id="PTHR34388:SF1">
    <property type="entry name" value="DNA POLYMERASE III SUBUNIT DELTA"/>
    <property type="match status" value="1"/>
</dbReference>
<keyword evidence="3" id="KW-0808">Transferase</keyword>
<comment type="catalytic activity">
    <reaction evidence="8">
        <text>DNA(n) + a 2'-deoxyribonucleoside 5'-triphosphate = DNA(n+1) + diphosphate</text>
        <dbReference type="Rhea" id="RHEA:22508"/>
        <dbReference type="Rhea" id="RHEA-COMP:17339"/>
        <dbReference type="Rhea" id="RHEA-COMP:17340"/>
        <dbReference type="ChEBI" id="CHEBI:33019"/>
        <dbReference type="ChEBI" id="CHEBI:61560"/>
        <dbReference type="ChEBI" id="CHEBI:173112"/>
        <dbReference type="EC" id="2.7.7.7"/>
    </reaction>
</comment>
<dbReference type="InterPro" id="IPR008921">
    <property type="entry name" value="DNA_pol3_clamp-load_cplx_C"/>
</dbReference>
<keyword evidence="6" id="KW-0239">DNA-directed DNA polymerase</keyword>
<dbReference type="Pfam" id="PF14840">
    <property type="entry name" value="DNA_pol3_delt_C"/>
    <property type="match status" value="1"/>
</dbReference>
<gene>
    <name evidence="12" type="ORF">DPV87_02865</name>
</gene>
<evidence type="ECO:0000256" key="3">
    <source>
        <dbReference type="ARBA" id="ARBA00022679"/>
    </source>
</evidence>
<evidence type="ECO:0000256" key="8">
    <source>
        <dbReference type="ARBA" id="ARBA00049244"/>
    </source>
</evidence>
<evidence type="ECO:0000256" key="4">
    <source>
        <dbReference type="ARBA" id="ARBA00022695"/>
    </source>
</evidence>
<dbReference type="SUPFAM" id="SSF48019">
    <property type="entry name" value="post-AAA+ oligomerization domain-like"/>
    <property type="match status" value="1"/>
</dbReference>
<dbReference type="GO" id="GO:0003887">
    <property type="term" value="F:DNA-directed DNA polymerase activity"/>
    <property type="evidence" value="ECO:0007669"/>
    <property type="project" value="UniProtKB-UniRule"/>
</dbReference>
<keyword evidence="4" id="KW-0548">Nucleotidyltransferase</keyword>
<dbReference type="GO" id="GO:0006261">
    <property type="term" value="P:DNA-templated DNA replication"/>
    <property type="evidence" value="ECO:0007669"/>
    <property type="project" value="TreeGrafter"/>
</dbReference>
<reference evidence="12 13" key="1">
    <citation type="submission" date="2018-05" db="EMBL/GenBank/DDBJ databases">
        <title>Draft Genome Sequences for a Diverse set of 7 Haemophilus Species.</title>
        <authorList>
            <person name="Nichols M."/>
            <person name="Topaz N."/>
            <person name="Wang X."/>
            <person name="Wang X."/>
            <person name="Boxrud D."/>
        </authorList>
    </citation>
    <scope>NUCLEOTIDE SEQUENCE [LARGE SCALE GENOMIC DNA]</scope>
    <source>
        <strain evidence="12 13">C2008001710</strain>
    </source>
</reference>
<accession>A0A369Z1G3</accession>
<dbReference type="InterPro" id="IPR032780">
    <property type="entry name" value="DNA_pol3_delt_C"/>
</dbReference>
<evidence type="ECO:0000313" key="13">
    <source>
        <dbReference type="Proteomes" id="UP000253910"/>
    </source>
</evidence>
<dbReference type="SUPFAM" id="SSF52540">
    <property type="entry name" value="P-loop containing nucleoside triphosphate hydrolases"/>
    <property type="match status" value="1"/>
</dbReference>
<name>A0A369Z1G3_HAEPA</name>
<feature type="domain" description="DNA polymerase III subunit delta C-terminal" evidence="11">
    <location>
        <begin position="216"/>
        <end position="344"/>
    </location>
</feature>
<dbReference type="AlphaFoldDB" id="A0A369Z1G3"/>
<dbReference type="NCBIfam" id="TIGR01128">
    <property type="entry name" value="holA"/>
    <property type="match status" value="1"/>
</dbReference>
<feature type="domain" description="DNA polymerase III delta N-terminal" evidence="10">
    <location>
        <begin position="21"/>
        <end position="142"/>
    </location>
</feature>
<dbReference type="EC" id="2.7.7.7" evidence="1 9"/>
<sequence length="345" mass="39710">MNRIFPEQLASNLNSHLAKVYFLVGTDPLLLSESEDLIHQAALLQGFDEKNQITIDTNTDWPALIETSQSMGLFFNKQIFILNLPENLTALLQKNLQHFISGLNEDSLLVLTLPKLSKAAEKQEWFIQANQLDPQAVIVNCQTPNSEQLSRWVKHRTKNMGLSADEEAVQLLCYSYENNLLALKQALQLLDLLYPDHKLTYNRVKSVVEQSSVFTPFQWIDALLSGKANRSKRILRGLQAEDVQPVILLRTLQRELLTLLELTKPQLRNPSLNTSLPTQTLKADFDRLKIWQNRRHLYTAAIQRLTYQKLFEILQELADIERTTKQEYGQDVWVKLADLSIKFCL</sequence>
<dbReference type="RefSeq" id="WP_111315042.1">
    <property type="nucleotide sequence ID" value="NZ_QEPW01000004.1"/>
</dbReference>
<evidence type="ECO:0000256" key="7">
    <source>
        <dbReference type="ARBA" id="ARBA00034754"/>
    </source>
</evidence>
<evidence type="ECO:0000259" key="10">
    <source>
        <dbReference type="Pfam" id="PF06144"/>
    </source>
</evidence>
<evidence type="ECO:0000256" key="6">
    <source>
        <dbReference type="ARBA" id="ARBA00022932"/>
    </source>
</evidence>
<comment type="similarity">
    <text evidence="7">Belongs to the DNA polymerase HolA subunit family.</text>
</comment>
<dbReference type="InterPro" id="IPR027417">
    <property type="entry name" value="P-loop_NTPase"/>
</dbReference>
<proteinExistence type="inferred from homology"/>